<comment type="caution">
    <text evidence="2">The sequence shown here is derived from an EMBL/GenBank/DDBJ whole genome shotgun (WGS) entry which is preliminary data.</text>
</comment>
<dbReference type="InterPro" id="IPR010359">
    <property type="entry name" value="IrrE_HExxH"/>
</dbReference>
<proteinExistence type="predicted"/>
<gene>
    <name evidence="2" type="ORF">FQ154_01850</name>
</gene>
<name>A0A5B0ERQ5_9MICC</name>
<evidence type="ECO:0000313" key="2">
    <source>
        <dbReference type="EMBL" id="KAA0979929.1"/>
    </source>
</evidence>
<accession>A0A5B0ERQ5</accession>
<dbReference type="Pfam" id="PF06114">
    <property type="entry name" value="Peptidase_M78"/>
    <property type="match status" value="1"/>
</dbReference>
<reference evidence="2 3" key="1">
    <citation type="submission" date="2019-07" db="EMBL/GenBank/DDBJ databases">
        <title>Analysis of the biochemical properties, biological activity and biotechnological potential of siderophores and biosurfactants produced by Antarctic psychrotolerant bacteria.</title>
        <authorList>
            <person name="Styczynski M."/>
            <person name="Krucon T."/>
            <person name="Decewicz P."/>
            <person name="Dziewit L."/>
        </authorList>
    </citation>
    <scope>NUCLEOTIDE SEQUENCE [LARGE SCALE GENOMIC DNA]</scope>
    <source>
        <strain evidence="2 3">ANT_H27</strain>
    </source>
</reference>
<protein>
    <submittedName>
        <fullName evidence="2">ImmA/IrrE family metallo-endopeptidase</fullName>
    </submittedName>
</protein>
<dbReference type="Gene3D" id="1.10.10.2910">
    <property type="match status" value="1"/>
</dbReference>
<dbReference type="AlphaFoldDB" id="A0A5B0ERQ5"/>
<sequence>MVEHMFEQVLRQLSIQVIECELPNSWWGAYDITTNTIGLRPELGPTQRRSTLSHEAAHAALKHDGHSLTQERDAEELSAAWLIMHCDFQHASRIYNTPIALAHELNVLPRDVHAYVRMIQRTQK</sequence>
<organism evidence="2 3">
    <name type="scientific">Paeniglutamicibacter gangotriensis</name>
    <dbReference type="NCBI Taxonomy" id="254787"/>
    <lineage>
        <taxon>Bacteria</taxon>
        <taxon>Bacillati</taxon>
        <taxon>Actinomycetota</taxon>
        <taxon>Actinomycetes</taxon>
        <taxon>Micrococcales</taxon>
        <taxon>Micrococcaceae</taxon>
        <taxon>Paeniglutamicibacter</taxon>
    </lineage>
</organism>
<evidence type="ECO:0000259" key="1">
    <source>
        <dbReference type="Pfam" id="PF06114"/>
    </source>
</evidence>
<feature type="domain" description="IrrE N-terminal-like" evidence="1">
    <location>
        <begin position="13"/>
        <end position="107"/>
    </location>
</feature>
<dbReference type="Proteomes" id="UP000323856">
    <property type="component" value="Unassembled WGS sequence"/>
</dbReference>
<dbReference type="OrthoDB" id="9793864at2"/>
<evidence type="ECO:0000313" key="3">
    <source>
        <dbReference type="Proteomes" id="UP000323856"/>
    </source>
</evidence>
<dbReference type="EMBL" id="VOBL01000001">
    <property type="protein sequence ID" value="KAA0979929.1"/>
    <property type="molecule type" value="Genomic_DNA"/>
</dbReference>